<feature type="non-terminal residue" evidence="3">
    <location>
        <position position="1"/>
    </location>
</feature>
<dbReference type="Proteomes" id="UP000824469">
    <property type="component" value="Unassembled WGS sequence"/>
</dbReference>
<comment type="similarity">
    <text evidence="1">Belongs to the taxilin family.</text>
</comment>
<dbReference type="Pfam" id="PF09728">
    <property type="entry name" value="Taxilin"/>
    <property type="match status" value="1"/>
</dbReference>
<reference evidence="3 4" key="1">
    <citation type="journal article" date="2021" name="Nat. Plants">
        <title>The Taxus genome provides insights into paclitaxel biosynthesis.</title>
        <authorList>
            <person name="Xiong X."/>
            <person name="Gou J."/>
            <person name="Liao Q."/>
            <person name="Li Y."/>
            <person name="Zhou Q."/>
            <person name="Bi G."/>
            <person name="Li C."/>
            <person name="Du R."/>
            <person name="Wang X."/>
            <person name="Sun T."/>
            <person name="Guo L."/>
            <person name="Liang H."/>
            <person name="Lu P."/>
            <person name="Wu Y."/>
            <person name="Zhang Z."/>
            <person name="Ro D.K."/>
            <person name="Shang Y."/>
            <person name="Huang S."/>
            <person name="Yan J."/>
        </authorList>
    </citation>
    <scope>NUCLEOTIDE SEQUENCE [LARGE SCALE GENOMIC DNA]</scope>
    <source>
        <strain evidence="3">Ta-2019</strain>
    </source>
</reference>
<dbReference type="AlphaFoldDB" id="A0AA38L8R6"/>
<dbReference type="EMBL" id="JAHRHJ020000006">
    <property type="protein sequence ID" value="KAH9311602.1"/>
    <property type="molecule type" value="Genomic_DNA"/>
</dbReference>
<dbReference type="GO" id="GO:0019905">
    <property type="term" value="F:syntaxin binding"/>
    <property type="evidence" value="ECO:0007669"/>
    <property type="project" value="InterPro"/>
</dbReference>
<dbReference type="PANTHER" id="PTHR16127">
    <property type="entry name" value="TAXILIN"/>
    <property type="match status" value="1"/>
</dbReference>
<gene>
    <name evidence="3" type="ORF">KI387_026637</name>
</gene>
<name>A0AA38L8R6_TAXCH</name>
<proteinExistence type="inferred from homology"/>
<comment type="caution">
    <text evidence="3">The sequence shown here is derived from an EMBL/GenBank/DDBJ whole genome shotgun (WGS) entry which is preliminary data.</text>
</comment>
<organism evidence="3 4">
    <name type="scientific">Taxus chinensis</name>
    <name type="common">Chinese yew</name>
    <name type="synonym">Taxus wallichiana var. chinensis</name>
    <dbReference type="NCBI Taxonomy" id="29808"/>
    <lineage>
        <taxon>Eukaryota</taxon>
        <taxon>Viridiplantae</taxon>
        <taxon>Streptophyta</taxon>
        <taxon>Embryophyta</taxon>
        <taxon>Tracheophyta</taxon>
        <taxon>Spermatophyta</taxon>
        <taxon>Pinopsida</taxon>
        <taxon>Pinidae</taxon>
        <taxon>Conifers II</taxon>
        <taxon>Cupressales</taxon>
        <taxon>Taxaceae</taxon>
        <taxon>Taxus</taxon>
    </lineage>
</organism>
<feature type="compositionally biased region" description="Polar residues" evidence="2">
    <location>
        <begin position="80"/>
        <end position="106"/>
    </location>
</feature>
<dbReference type="InterPro" id="IPR026183">
    <property type="entry name" value="Taxilin_fam"/>
</dbReference>
<feature type="region of interest" description="Disordered" evidence="2">
    <location>
        <begin position="78"/>
        <end position="106"/>
    </location>
</feature>
<dbReference type="OMA" id="KQQGSFD"/>
<sequence>DTLTKSNEVFESFKKEMEKMTKTIKDLNKENNFLKSKCEKSDVTLIELIDERAKLKKQLEKTKNQKEKLESLCRSLQAGRKQQGSFDGINNTANEDSLTRDQSTGK</sequence>
<evidence type="ECO:0000256" key="1">
    <source>
        <dbReference type="ARBA" id="ARBA00009550"/>
    </source>
</evidence>
<dbReference type="PANTHER" id="PTHR16127:SF13">
    <property type="entry name" value="GH01188P"/>
    <property type="match status" value="1"/>
</dbReference>
<keyword evidence="4" id="KW-1185">Reference proteome</keyword>
<accession>A0AA38L8R6</accession>
<protein>
    <submittedName>
        <fullName evidence="3">Uncharacterized protein</fullName>
    </submittedName>
</protein>
<evidence type="ECO:0000256" key="2">
    <source>
        <dbReference type="SAM" id="MobiDB-lite"/>
    </source>
</evidence>
<feature type="non-terminal residue" evidence="3">
    <location>
        <position position="106"/>
    </location>
</feature>
<evidence type="ECO:0000313" key="4">
    <source>
        <dbReference type="Proteomes" id="UP000824469"/>
    </source>
</evidence>
<evidence type="ECO:0000313" key="3">
    <source>
        <dbReference type="EMBL" id="KAH9311602.1"/>
    </source>
</evidence>